<accession>A0ABT1DPN2</accession>
<dbReference type="EMBL" id="JAMYJR010000021">
    <property type="protein sequence ID" value="MCO8272812.1"/>
    <property type="molecule type" value="Genomic_DNA"/>
</dbReference>
<keyword evidence="4" id="KW-1185">Reference proteome</keyword>
<dbReference type="InterPro" id="IPR055354">
    <property type="entry name" value="DUF7507"/>
</dbReference>
<evidence type="ECO:0000259" key="2">
    <source>
        <dbReference type="Pfam" id="PF24346"/>
    </source>
</evidence>
<organism evidence="3 4">
    <name type="scientific">Paractinoplanes aksuensis</name>
    <dbReference type="NCBI Taxonomy" id="2939490"/>
    <lineage>
        <taxon>Bacteria</taxon>
        <taxon>Bacillati</taxon>
        <taxon>Actinomycetota</taxon>
        <taxon>Actinomycetes</taxon>
        <taxon>Micromonosporales</taxon>
        <taxon>Micromonosporaceae</taxon>
        <taxon>Paractinoplanes</taxon>
    </lineage>
</organism>
<dbReference type="InterPro" id="IPR047589">
    <property type="entry name" value="DUF11_rpt"/>
</dbReference>
<comment type="caution">
    <text evidence="3">The sequence shown here is derived from an EMBL/GenBank/DDBJ whole genome shotgun (WGS) entry which is preliminary data.</text>
</comment>
<dbReference type="NCBIfam" id="TIGR01451">
    <property type="entry name" value="B_ant_repeat"/>
    <property type="match status" value="1"/>
</dbReference>
<dbReference type="Pfam" id="PF24346">
    <property type="entry name" value="DUF7507"/>
    <property type="match status" value="4"/>
</dbReference>
<proteinExistence type="predicted"/>
<feature type="compositionally biased region" description="Basic and acidic residues" evidence="1">
    <location>
        <begin position="424"/>
        <end position="437"/>
    </location>
</feature>
<feature type="domain" description="DUF7507" evidence="2">
    <location>
        <begin position="229"/>
        <end position="321"/>
    </location>
</feature>
<evidence type="ECO:0000256" key="1">
    <source>
        <dbReference type="SAM" id="MobiDB-lite"/>
    </source>
</evidence>
<gene>
    <name evidence="3" type="ORF">M1L60_19640</name>
</gene>
<protein>
    <recommendedName>
        <fullName evidence="2">DUF7507 domain-containing protein</fullName>
    </recommendedName>
</protein>
<reference evidence="3 4" key="1">
    <citation type="submission" date="2022-06" db="EMBL/GenBank/DDBJ databases">
        <title>New Species of the Genus Actinoplanes, ActinopZanes ferrugineus.</title>
        <authorList>
            <person name="Ding P."/>
        </authorList>
    </citation>
    <scope>NUCLEOTIDE SEQUENCE [LARGE SCALE GENOMIC DNA]</scope>
    <source>
        <strain evidence="3 4">TRM88003</strain>
    </source>
</reference>
<dbReference type="Proteomes" id="UP001523369">
    <property type="component" value="Unassembled WGS sequence"/>
</dbReference>
<feature type="region of interest" description="Disordered" evidence="1">
    <location>
        <begin position="424"/>
        <end position="445"/>
    </location>
</feature>
<feature type="domain" description="DUF7507" evidence="2">
    <location>
        <begin position="11"/>
        <end position="101"/>
    </location>
</feature>
<feature type="domain" description="DUF7507" evidence="2">
    <location>
        <begin position="130"/>
        <end position="209"/>
    </location>
</feature>
<name>A0ABT1DPN2_9ACTN</name>
<sequence>MLTVTPVVAPAAHAAAVEAGDRIGWSYRVRNTGRVTMRDITVDDDTLGAADCAASTLAPGAAATCTSPSSYEVRQEDVDAGEAITTEASVSGRLPGGAEVTFGPATAAVAVRAATLSVSARGIAKVSPASRQFAARAGDTVAYTFEVVNNGTRTVTGVVVTAPRSGTARCPQTTLAVRAAMTCAGGAEVTVSQSDVDRGGPLVESVSVTGSGSGFGPFTVAVPLAATTPDLRIVAAATVSPPGHRSGVGAGDTITPSYRLTNTGNVTLTALTVPSATCPVTALVPGAGTTCPAAARAVTQADVDKAKPLTFSATATATAAGQRLSFGPASVSVPPVALRPRVAAVQTATWTDRDGNGVLSIRDDVVSKFRVTNTGNATLVNLRVSGIPARVTCTPTRLTPGAQATCVSEPYHLTAEDIAEGQRTYDGRVSGDVESRSRPAQTRASSTVVIPADDEAGAPGRVPVTGPAAARLALAGAAVLTLGTALMLLMTYNPPPERTSVPLFRDTSGRWYPAGRGRHRAAT</sequence>
<dbReference type="RefSeq" id="WP_253238901.1">
    <property type="nucleotide sequence ID" value="NZ_JAMYJR010000021.1"/>
</dbReference>
<evidence type="ECO:0000313" key="4">
    <source>
        <dbReference type="Proteomes" id="UP001523369"/>
    </source>
</evidence>
<feature type="domain" description="DUF7507" evidence="2">
    <location>
        <begin position="361"/>
        <end position="434"/>
    </location>
</feature>
<evidence type="ECO:0000313" key="3">
    <source>
        <dbReference type="EMBL" id="MCO8272812.1"/>
    </source>
</evidence>